<dbReference type="Proteomes" id="UP000094527">
    <property type="component" value="Unassembled WGS sequence"/>
</dbReference>
<feature type="region of interest" description="Disordered" evidence="3">
    <location>
        <begin position="1"/>
        <end position="37"/>
    </location>
</feature>
<dbReference type="CDD" id="cd12386">
    <property type="entry name" value="RRM2_hnRNPM_like"/>
    <property type="match status" value="1"/>
</dbReference>
<feature type="compositionally biased region" description="Basic and acidic residues" evidence="3">
    <location>
        <begin position="135"/>
        <end position="166"/>
    </location>
</feature>
<dbReference type="EMBL" id="LJIJ01000503">
    <property type="protein sequence ID" value="ODM96782.1"/>
    <property type="molecule type" value="Genomic_DNA"/>
</dbReference>
<reference evidence="5 6" key="1">
    <citation type="journal article" date="2016" name="Genome Biol. Evol.">
        <title>Gene Family Evolution Reflects Adaptation to Soil Environmental Stressors in the Genome of the Collembolan Orchesella cincta.</title>
        <authorList>
            <person name="Faddeeva-Vakhrusheva A."/>
            <person name="Derks M.F."/>
            <person name="Anvar S.Y."/>
            <person name="Agamennone V."/>
            <person name="Suring W."/>
            <person name="Smit S."/>
            <person name="van Straalen N.M."/>
            <person name="Roelofs D."/>
        </authorList>
    </citation>
    <scope>NUCLEOTIDE SEQUENCE [LARGE SCALE GENOMIC DNA]</scope>
    <source>
        <tissue evidence="5">Mixed pool</tissue>
    </source>
</reference>
<evidence type="ECO:0000256" key="2">
    <source>
        <dbReference type="PROSITE-ProRule" id="PRU00176"/>
    </source>
</evidence>
<proteinExistence type="predicted"/>
<feature type="domain" description="RRM" evidence="4">
    <location>
        <begin position="203"/>
        <end position="280"/>
    </location>
</feature>
<dbReference type="PROSITE" id="PS50102">
    <property type="entry name" value="RRM"/>
    <property type="match status" value="3"/>
</dbReference>
<dbReference type="CDD" id="cd12385">
    <property type="entry name" value="RRM1_hnRNPM_like"/>
    <property type="match status" value="1"/>
</dbReference>
<evidence type="ECO:0000256" key="3">
    <source>
        <dbReference type="SAM" id="MobiDB-lite"/>
    </source>
</evidence>
<feature type="region of interest" description="Disordered" evidence="3">
    <location>
        <begin position="130"/>
        <end position="182"/>
    </location>
</feature>
<dbReference type="InterPro" id="IPR000504">
    <property type="entry name" value="RRM_dom"/>
</dbReference>
<evidence type="ECO:0000256" key="1">
    <source>
        <dbReference type="ARBA" id="ARBA00022884"/>
    </source>
</evidence>
<dbReference type="OMA" id="GPMNADH"/>
<sequence length="616" mass="65745">MDRGRSRGGRKEENPSRSRSRSRSRGRERSRERPAGARLADKRVYISNIPYDSRWQDIKDLFRKEVGEVAFVELFNDENDKPRGCGIIEFENAPTAKKAIEKMHRYELGGRKIVVKEDYDVERDKTGRIITGSNRNKDERGGGERDRSRDRVLRDRLDRDWDRDDQGQGQGQGQGSGGGKYGNTYGLSQQFLESLGIEGGLIPKVFVSNLDFRVDEKKLKEVFRLAGRVLEVDLNRDKDGKSRGHGVIEFEHPVEAVQAISMFNNQQLYERRMHVKMDRLADPLADLAKNRLPDGLKGIGMGLGVNGQPLVDVSRNLPAGNTSSSVNTVLGSNAGAANQAANTLATSMNTLAAMNVNPANFGNLASMMSTPQGLDALGNIGAPTAAAMNAAAAAANAFGVAGMNPMSALNAPGGQFGNLGGGANSLAAAMQNVGNLGGMQGNPGGNNPMSLMGSGGGQIGTPSGMSGAGISAASTPSTQQSPFQTNPGGAIQSGGQGLGMREMDYGYSTSVYSTPSSNYGGSKSNYGNGVSGGNVNVSSGQASVPSNTVIVANLPPTCTWQMLKTKFRECGEVVFAEMRDKSTGIVRFATERDAERAVKVFDQSRVDGRIVEVRFL</sequence>
<dbReference type="InterPro" id="IPR035979">
    <property type="entry name" value="RBD_domain_sf"/>
</dbReference>
<dbReference type="PANTHER" id="PTHR23003">
    <property type="entry name" value="RNA RECOGNITION MOTIF RRM DOMAIN CONTAINING PROTEIN"/>
    <property type="match status" value="1"/>
</dbReference>
<comment type="caution">
    <text evidence="5">The sequence shown here is derived from an EMBL/GenBank/DDBJ whole genome shotgun (WGS) entry which is preliminary data.</text>
</comment>
<dbReference type="SMART" id="SM00360">
    <property type="entry name" value="RRM"/>
    <property type="match status" value="3"/>
</dbReference>
<feature type="compositionally biased region" description="Basic and acidic residues" evidence="3">
    <location>
        <begin position="25"/>
        <end position="37"/>
    </location>
</feature>
<feature type="compositionally biased region" description="Basic and acidic residues" evidence="3">
    <location>
        <begin position="1"/>
        <end position="16"/>
    </location>
</feature>
<dbReference type="AlphaFoldDB" id="A0A1D2MV34"/>
<dbReference type="Pfam" id="PF00076">
    <property type="entry name" value="RRM_1"/>
    <property type="match status" value="3"/>
</dbReference>
<name>A0A1D2MV34_ORCCI</name>
<evidence type="ECO:0000313" key="6">
    <source>
        <dbReference type="Proteomes" id="UP000094527"/>
    </source>
</evidence>
<evidence type="ECO:0000259" key="4">
    <source>
        <dbReference type="PROSITE" id="PS50102"/>
    </source>
</evidence>
<feature type="compositionally biased region" description="Gly residues" evidence="3">
    <location>
        <begin position="168"/>
        <end position="181"/>
    </location>
</feature>
<protein>
    <submittedName>
        <fullName evidence="5">Myelin expression factor 2</fullName>
    </submittedName>
</protein>
<keyword evidence="6" id="KW-1185">Reference proteome</keyword>
<dbReference type="PANTHER" id="PTHR23003:SF3">
    <property type="entry name" value="FI21236P1-RELATED"/>
    <property type="match status" value="1"/>
</dbReference>
<feature type="domain" description="RRM" evidence="4">
    <location>
        <begin position="42"/>
        <end position="120"/>
    </location>
</feature>
<dbReference type="GO" id="GO:0005737">
    <property type="term" value="C:cytoplasm"/>
    <property type="evidence" value="ECO:0007669"/>
    <property type="project" value="TreeGrafter"/>
</dbReference>
<dbReference type="STRING" id="48709.A0A1D2MV34"/>
<dbReference type="InterPro" id="IPR050374">
    <property type="entry name" value="RRT5_SRSF_SR"/>
</dbReference>
<dbReference type="GO" id="GO:0003729">
    <property type="term" value="F:mRNA binding"/>
    <property type="evidence" value="ECO:0007669"/>
    <property type="project" value="TreeGrafter"/>
</dbReference>
<evidence type="ECO:0000313" key="5">
    <source>
        <dbReference type="EMBL" id="ODM96782.1"/>
    </source>
</evidence>
<accession>A0A1D2MV34</accession>
<dbReference type="OrthoDB" id="610462at2759"/>
<organism evidence="5 6">
    <name type="scientific">Orchesella cincta</name>
    <name type="common">Springtail</name>
    <name type="synonym">Podura cincta</name>
    <dbReference type="NCBI Taxonomy" id="48709"/>
    <lineage>
        <taxon>Eukaryota</taxon>
        <taxon>Metazoa</taxon>
        <taxon>Ecdysozoa</taxon>
        <taxon>Arthropoda</taxon>
        <taxon>Hexapoda</taxon>
        <taxon>Collembola</taxon>
        <taxon>Entomobryomorpha</taxon>
        <taxon>Entomobryoidea</taxon>
        <taxon>Orchesellidae</taxon>
        <taxon>Orchesellinae</taxon>
        <taxon>Orchesella</taxon>
    </lineage>
</organism>
<dbReference type="InterPro" id="IPR012677">
    <property type="entry name" value="Nucleotide-bd_a/b_plait_sf"/>
</dbReference>
<gene>
    <name evidence="5" type="ORF">Ocin01_09897</name>
</gene>
<dbReference type="Gene3D" id="3.30.70.330">
    <property type="match status" value="3"/>
</dbReference>
<feature type="domain" description="RRM" evidence="4">
    <location>
        <begin position="547"/>
        <end position="616"/>
    </location>
</feature>
<keyword evidence="1 2" id="KW-0694">RNA-binding</keyword>
<dbReference type="GO" id="GO:0005634">
    <property type="term" value="C:nucleus"/>
    <property type="evidence" value="ECO:0007669"/>
    <property type="project" value="TreeGrafter"/>
</dbReference>
<dbReference type="SUPFAM" id="SSF54928">
    <property type="entry name" value="RNA-binding domain, RBD"/>
    <property type="match status" value="3"/>
</dbReference>